<keyword evidence="2" id="KW-1185">Reference proteome</keyword>
<dbReference type="AlphaFoldDB" id="A0A8J1TRB3"/>
<dbReference type="InterPro" id="IPR029383">
    <property type="entry name" value="ARL6IP6"/>
</dbReference>
<dbReference type="Pfam" id="PF15062">
    <property type="entry name" value="ARL6IP6"/>
    <property type="match status" value="1"/>
</dbReference>
<dbReference type="PANTHER" id="PTHR28640:SF1">
    <property type="entry name" value="ADP-RIBOSYLATION FACTOR-LIKE PROTEIN 6-INTERACTING PROTEIN 6"/>
    <property type="match status" value="1"/>
</dbReference>
<proteinExistence type="predicted"/>
<dbReference type="Proteomes" id="UP000749559">
    <property type="component" value="Unassembled WGS sequence"/>
</dbReference>
<gene>
    <name evidence="1" type="ORF">OFUS_LOCUS14626</name>
</gene>
<feature type="non-terminal residue" evidence="1">
    <location>
        <position position="1"/>
    </location>
</feature>
<reference evidence="1" key="1">
    <citation type="submission" date="2022-03" db="EMBL/GenBank/DDBJ databases">
        <authorList>
            <person name="Martin C."/>
        </authorList>
    </citation>
    <scope>NUCLEOTIDE SEQUENCE</scope>
</reference>
<comment type="caution">
    <text evidence="1">The sequence shown here is derived from an EMBL/GenBank/DDBJ whole genome shotgun (WGS) entry which is preliminary data.</text>
</comment>
<organism evidence="1 2">
    <name type="scientific">Owenia fusiformis</name>
    <name type="common">Polychaete worm</name>
    <dbReference type="NCBI Taxonomy" id="6347"/>
    <lineage>
        <taxon>Eukaryota</taxon>
        <taxon>Metazoa</taxon>
        <taxon>Spiralia</taxon>
        <taxon>Lophotrochozoa</taxon>
        <taxon>Annelida</taxon>
        <taxon>Polychaeta</taxon>
        <taxon>Sedentaria</taxon>
        <taxon>Canalipalpata</taxon>
        <taxon>Sabellida</taxon>
        <taxon>Oweniida</taxon>
        <taxon>Oweniidae</taxon>
        <taxon>Owenia</taxon>
    </lineage>
</organism>
<evidence type="ECO:0000313" key="1">
    <source>
        <dbReference type="EMBL" id="CAH1789225.1"/>
    </source>
</evidence>
<evidence type="ECO:0000313" key="2">
    <source>
        <dbReference type="Proteomes" id="UP000749559"/>
    </source>
</evidence>
<accession>A0A8J1TRB3</accession>
<name>A0A8J1TRB3_OWEFU</name>
<dbReference type="EMBL" id="CAIIXF020000007">
    <property type="protein sequence ID" value="CAH1789225.1"/>
    <property type="molecule type" value="Genomic_DNA"/>
</dbReference>
<protein>
    <submittedName>
        <fullName evidence="1">Uncharacterized protein</fullName>
    </submittedName>
</protein>
<dbReference type="PANTHER" id="PTHR28640">
    <property type="entry name" value="ADP-RIBOSYLATION FACTOR-LIKE PROTEIN 6-INTERACTING PROTEIN 6"/>
    <property type="match status" value="1"/>
</dbReference>
<sequence length="154" mass="17534">RRTDKCQPCTSTFTEESVPWKAIILLVLLLKICIVMLAIPPDAFSDSYLREMVQVENLTGDFTLFFINGAKLSVYDLLWHVLQSFLAGLGICYIGVTVTYFDSLKPGICPPSPLSPRKYRALSGHTFHSSYIMAILNGAMTFFYLLWEQRSQYF</sequence>
<dbReference type="OrthoDB" id="10070125at2759"/>